<gene>
    <name evidence="1" type="ORF">Pint_13862</name>
</gene>
<name>A0ACC0Y7D0_9ROSI</name>
<evidence type="ECO:0000313" key="2">
    <source>
        <dbReference type="Proteomes" id="UP001163603"/>
    </source>
</evidence>
<evidence type="ECO:0000313" key="1">
    <source>
        <dbReference type="EMBL" id="KAJ0031187.1"/>
    </source>
</evidence>
<proteinExistence type="predicted"/>
<accession>A0ACC0Y7D0</accession>
<dbReference type="Proteomes" id="UP001163603">
    <property type="component" value="Chromosome 8"/>
</dbReference>
<reference evidence="2" key="1">
    <citation type="journal article" date="2023" name="G3 (Bethesda)">
        <title>Genome assembly and association tests identify interacting loci associated with vigor, precocity, and sex in interspecific pistachio rootstocks.</title>
        <authorList>
            <person name="Palmer W."/>
            <person name="Jacygrad E."/>
            <person name="Sagayaradj S."/>
            <person name="Cavanaugh K."/>
            <person name="Han R."/>
            <person name="Bertier L."/>
            <person name="Beede B."/>
            <person name="Kafkas S."/>
            <person name="Golino D."/>
            <person name="Preece J."/>
            <person name="Michelmore R."/>
        </authorList>
    </citation>
    <scope>NUCLEOTIDE SEQUENCE [LARGE SCALE GENOMIC DNA]</scope>
</reference>
<organism evidence="1 2">
    <name type="scientific">Pistacia integerrima</name>
    <dbReference type="NCBI Taxonomy" id="434235"/>
    <lineage>
        <taxon>Eukaryota</taxon>
        <taxon>Viridiplantae</taxon>
        <taxon>Streptophyta</taxon>
        <taxon>Embryophyta</taxon>
        <taxon>Tracheophyta</taxon>
        <taxon>Spermatophyta</taxon>
        <taxon>Magnoliopsida</taxon>
        <taxon>eudicotyledons</taxon>
        <taxon>Gunneridae</taxon>
        <taxon>Pentapetalae</taxon>
        <taxon>rosids</taxon>
        <taxon>malvids</taxon>
        <taxon>Sapindales</taxon>
        <taxon>Anacardiaceae</taxon>
        <taxon>Pistacia</taxon>
    </lineage>
</organism>
<dbReference type="EMBL" id="CM047743">
    <property type="protein sequence ID" value="KAJ0031187.1"/>
    <property type="molecule type" value="Genomic_DNA"/>
</dbReference>
<keyword evidence="2" id="KW-1185">Reference proteome</keyword>
<sequence>MAATSSQLSSFSAIHRKFHLQQRSLLYPSFRPQKIALIVLSLIKHSCLILAENYRRDFCYLEVLFYYRKHFVSWNCLFCYNCMEAMVIGVTFQSWVVMCVDRRGENTTSSEIKTTLSNAADESKPYVERTAKPYPDVEEEHAAGVMGANEQVHDDGVSQQKRGAKIHDFCFGIPYGSLVLGGGLIGLIFSRNPATFRNIIIGGALLTLSTFSLKTWRQGKSSLPHIIGQAVLSAILLWKNYETYSLTKKLIPTAFYAAISAAMLCFYSYVVLSGGNPPPKKQKSPAVAPS</sequence>
<comment type="caution">
    <text evidence="1">The sequence shown here is derived from an EMBL/GenBank/DDBJ whole genome shotgun (WGS) entry which is preliminary data.</text>
</comment>
<protein>
    <submittedName>
        <fullName evidence="1">Uncharacterized protein</fullName>
    </submittedName>
</protein>